<evidence type="ECO:0000313" key="2">
    <source>
        <dbReference type="Proteomes" id="UP000237105"/>
    </source>
</evidence>
<reference evidence="2" key="1">
    <citation type="submission" date="2016-06" db="EMBL/GenBank/DDBJ databases">
        <title>Parallel loss of symbiosis genes in relatives of nitrogen-fixing non-legume Parasponia.</title>
        <authorList>
            <person name="Van Velzen R."/>
            <person name="Holmer R."/>
            <person name="Bu F."/>
            <person name="Rutten L."/>
            <person name="Van Zeijl A."/>
            <person name="Liu W."/>
            <person name="Santuari L."/>
            <person name="Cao Q."/>
            <person name="Sharma T."/>
            <person name="Shen D."/>
            <person name="Roswanjaya Y."/>
            <person name="Wardhani T."/>
            <person name="Kalhor M.S."/>
            <person name="Jansen J."/>
            <person name="Van den Hoogen J."/>
            <person name="Gungor B."/>
            <person name="Hartog M."/>
            <person name="Hontelez J."/>
            <person name="Verver J."/>
            <person name="Yang W.-C."/>
            <person name="Schijlen E."/>
            <person name="Repin R."/>
            <person name="Schilthuizen M."/>
            <person name="Schranz E."/>
            <person name="Heidstra R."/>
            <person name="Miyata K."/>
            <person name="Fedorova E."/>
            <person name="Kohlen W."/>
            <person name="Bisseling T."/>
            <person name="Smit S."/>
            <person name="Geurts R."/>
        </authorList>
    </citation>
    <scope>NUCLEOTIDE SEQUENCE [LARGE SCALE GENOMIC DNA]</scope>
    <source>
        <strain evidence="2">cv. WU1-14</strain>
    </source>
</reference>
<proteinExistence type="predicted"/>
<organism evidence="1 2">
    <name type="scientific">Parasponia andersonii</name>
    <name type="common">Sponia andersonii</name>
    <dbReference type="NCBI Taxonomy" id="3476"/>
    <lineage>
        <taxon>Eukaryota</taxon>
        <taxon>Viridiplantae</taxon>
        <taxon>Streptophyta</taxon>
        <taxon>Embryophyta</taxon>
        <taxon>Tracheophyta</taxon>
        <taxon>Spermatophyta</taxon>
        <taxon>Magnoliopsida</taxon>
        <taxon>eudicotyledons</taxon>
        <taxon>Gunneridae</taxon>
        <taxon>Pentapetalae</taxon>
        <taxon>rosids</taxon>
        <taxon>fabids</taxon>
        <taxon>Rosales</taxon>
        <taxon>Cannabaceae</taxon>
        <taxon>Parasponia</taxon>
    </lineage>
</organism>
<accession>A0A2P5C870</accession>
<sequence length="134" mass="15537">MNIFPTEACCHLQLLAVTLTLPTPNNVLQRRPHILVAELGVLEGVAGRFRELDHRQLWRHLEYLRHDGKLPFSSFHSPPHLGLVFLLQRKPEVQLLRRRLELRHDRRGRALGREHGTGLPLALEQARQIEPGRH</sequence>
<gene>
    <name evidence="1" type="ORF">PanWU01x14_175340</name>
</gene>
<dbReference type="Proteomes" id="UP000237105">
    <property type="component" value="Unassembled WGS sequence"/>
</dbReference>
<dbReference type="EMBL" id="JXTB01000161">
    <property type="protein sequence ID" value="PON57270.1"/>
    <property type="molecule type" value="Genomic_DNA"/>
</dbReference>
<keyword evidence="2" id="KW-1185">Reference proteome</keyword>
<name>A0A2P5C870_PARAD</name>
<dbReference type="AlphaFoldDB" id="A0A2P5C870"/>
<evidence type="ECO:0000313" key="1">
    <source>
        <dbReference type="EMBL" id="PON57270.1"/>
    </source>
</evidence>
<comment type="caution">
    <text evidence="1">The sequence shown here is derived from an EMBL/GenBank/DDBJ whole genome shotgun (WGS) entry which is preliminary data.</text>
</comment>
<protein>
    <submittedName>
        <fullName evidence="1">Uncharacterized protein</fullName>
    </submittedName>
</protein>